<feature type="domain" description="Amidohydrolase 3" evidence="1">
    <location>
        <begin position="63"/>
        <end position="158"/>
    </location>
</feature>
<dbReference type="AlphaFoldDB" id="A0A2K3YW70"/>
<sequence>MKINENAKGDGDMKQLTRLVNAMIIDMTQEQPTYLGTIEMADGIITHIEKQTHICEVIENDTVLDVQGKYVIPGMIDTHSHIIMGSVQNPFPSCAGITSIAALIATMRQALPDTPLTPNGWLKIVGYEAEQFSEQRHPTRHDLDQISSDIPILLEHASSNTPRLGPNQFRHPNSVRTCVIPLGRVEHRCACPCRHRIDRCGSPASLLYTRCRR</sequence>
<dbReference type="EMBL" id="PPRF01000012">
    <property type="protein sequence ID" value="PNZ29827.1"/>
    <property type="molecule type" value="Genomic_DNA"/>
</dbReference>
<dbReference type="PANTHER" id="PTHR22642:SF2">
    <property type="entry name" value="PROTEIN LONG AFTER FAR-RED 3"/>
    <property type="match status" value="1"/>
</dbReference>
<dbReference type="OrthoDB" id="9797498at2"/>
<protein>
    <recommendedName>
        <fullName evidence="1">Amidohydrolase 3 domain-containing protein</fullName>
    </recommendedName>
</protein>
<keyword evidence="3" id="KW-1185">Reference proteome</keyword>
<dbReference type="PANTHER" id="PTHR22642">
    <property type="entry name" value="IMIDAZOLONEPROPIONASE"/>
    <property type="match status" value="1"/>
</dbReference>
<dbReference type="Gene3D" id="3.10.310.70">
    <property type="match status" value="1"/>
</dbReference>
<dbReference type="InterPro" id="IPR013108">
    <property type="entry name" value="Amidohydro_3"/>
</dbReference>
<reference evidence="2 3" key="1">
    <citation type="submission" date="2017-08" db="EMBL/GenBank/DDBJ databases">
        <title>Draft genome sequences of 64 type strains of genus Staph aureus.</title>
        <authorList>
            <person name="Cole K."/>
            <person name="Golubchik T."/>
            <person name="Russell J."/>
            <person name="Foster D."/>
            <person name="Llewelyn M."/>
            <person name="Wilson D."/>
            <person name="Crook D."/>
            <person name="Paul J."/>
        </authorList>
    </citation>
    <scope>NUCLEOTIDE SEQUENCE [LARGE SCALE GENOMIC DNA]</scope>
    <source>
        <strain evidence="2 3">DSM 21968</strain>
    </source>
</reference>
<name>A0A2K3YW70_9STAP</name>
<dbReference type="SUPFAM" id="SSF51338">
    <property type="entry name" value="Composite domain of metallo-dependent hydrolases"/>
    <property type="match status" value="1"/>
</dbReference>
<evidence type="ECO:0000259" key="1">
    <source>
        <dbReference type="Pfam" id="PF07969"/>
    </source>
</evidence>
<accession>A0A2K3YW70</accession>
<gene>
    <name evidence="2" type="ORF">CD122_01360</name>
</gene>
<organism evidence="2 3">
    <name type="scientific">Staphylococcus rostri</name>
    <dbReference type="NCBI Taxonomy" id="522262"/>
    <lineage>
        <taxon>Bacteria</taxon>
        <taxon>Bacillati</taxon>
        <taxon>Bacillota</taxon>
        <taxon>Bacilli</taxon>
        <taxon>Bacillales</taxon>
        <taxon>Staphylococcaceae</taxon>
        <taxon>Staphylococcus</taxon>
    </lineage>
</organism>
<dbReference type="Gene3D" id="2.30.40.10">
    <property type="entry name" value="Urease, subunit C, domain 1"/>
    <property type="match status" value="1"/>
</dbReference>
<evidence type="ECO:0000313" key="2">
    <source>
        <dbReference type="EMBL" id="PNZ29827.1"/>
    </source>
</evidence>
<comment type="caution">
    <text evidence="2">The sequence shown here is derived from an EMBL/GenBank/DDBJ whole genome shotgun (WGS) entry which is preliminary data.</text>
</comment>
<evidence type="ECO:0000313" key="3">
    <source>
        <dbReference type="Proteomes" id="UP000242752"/>
    </source>
</evidence>
<dbReference type="Proteomes" id="UP000242752">
    <property type="component" value="Unassembled WGS sequence"/>
</dbReference>
<dbReference type="GO" id="GO:0016810">
    <property type="term" value="F:hydrolase activity, acting on carbon-nitrogen (but not peptide) bonds"/>
    <property type="evidence" value="ECO:0007669"/>
    <property type="project" value="InterPro"/>
</dbReference>
<dbReference type="Pfam" id="PF07969">
    <property type="entry name" value="Amidohydro_3"/>
    <property type="match status" value="1"/>
</dbReference>
<dbReference type="InterPro" id="IPR011059">
    <property type="entry name" value="Metal-dep_hydrolase_composite"/>
</dbReference>
<proteinExistence type="predicted"/>